<dbReference type="PANTHER" id="PTHR28259:SF1">
    <property type="entry name" value="FLUORIDE EXPORT PROTEIN 1-RELATED"/>
    <property type="match status" value="1"/>
</dbReference>
<evidence type="ECO:0000256" key="2">
    <source>
        <dbReference type="ARBA" id="ARBA00022475"/>
    </source>
</evidence>
<feature type="transmembrane region" description="Helical" evidence="10">
    <location>
        <begin position="62"/>
        <end position="80"/>
    </location>
</feature>
<keyword evidence="10" id="KW-0479">Metal-binding</keyword>
<proteinExistence type="inferred from homology"/>
<evidence type="ECO:0000256" key="7">
    <source>
        <dbReference type="ARBA" id="ARBA00035120"/>
    </source>
</evidence>
<keyword evidence="4 10" id="KW-1133">Transmembrane helix</keyword>
<dbReference type="NCBIfam" id="TIGR00494">
    <property type="entry name" value="crcB"/>
    <property type="match status" value="1"/>
</dbReference>
<evidence type="ECO:0000256" key="1">
    <source>
        <dbReference type="ARBA" id="ARBA00004651"/>
    </source>
</evidence>
<keyword evidence="10" id="KW-0406">Ion transport</keyword>
<comment type="catalytic activity">
    <reaction evidence="8">
        <text>fluoride(in) = fluoride(out)</text>
        <dbReference type="Rhea" id="RHEA:76159"/>
        <dbReference type="ChEBI" id="CHEBI:17051"/>
    </reaction>
    <physiologicalReaction direction="left-to-right" evidence="8">
        <dbReference type="Rhea" id="RHEA:76160"/>
    </physiologicalReaction>
</comment>
<keyword evidence="10" id="KW-0915">Sodium</keyword>
<evidence type="ECO:0000256" key="3">
    <source>
        <dbReference type="ARBA" id="ARBA00022692"/>
    </source>
</evidence>
<keyword evidence="6 10" id="KW-0407">Ion channel</keyword>
<comment type="subcellular location">
    <subcellularLocation>
        <location evidence="1 10">Cell membrane</location>
        <topology evidence="1 10">Multi-pass membrane protein</topology>
    </subcellularLocation>
</comment>
<gene>
    <name evidence="10" type="primary">fluC</name>
    <name evidence="10" type="synonym">crcB</name>
    <name evidence="11" type="ORF">HNP81_002573</name>
</gene>
<evidence type="ECO:0000256" key="4">
    <source>
        <dbReference type="ARBA" id="ARBA00022989"/>
    </source>
</evidence>
<reference evidence="11 12" key="1">
    <citation type="submission" date="2020-08" db="EMBL/GenBank/DDBJ databases">
        <title>Genomic Encyclopedia of Type Strains, Phase IV (KMG-IV): sequencing the most valuable type-strain genomes for metagenomic binning, comparative biology and taxonomic classification.</title>
        <authorList>
            <person name="Goeker M."/>
        </authorList>
    </citation>
    <scope>NUCLEOTIDE SEQUENCE [LARGE SCALE GENOMIC DNA]</scope>
    <source>
        <strain evidence="11 12">DSM 105481</strain>
    </source>
</reference>
<comment type="caution">
    <text evidence="11">The sequence shown here is derived from an EMBL/GenBank/DDBJ whole genome shotgun (WGS) entry which is preliminary data.</text>
</comment>
<evidence type="ECO:0000256" key="5">
    <source>
        <dbReference type="ARBA" id="ARBA00023136"/>
    </source>
</evidence>
<accession>A0ABR6CRL7</accession>
<dbReference type="InterPro" id="IPR003691">
    <property type="entry name" value="FluC"/>
</dbReference>
<name>A0ABR6CRL7_9BACI</name>
<feature type="binding site" evidence="10">
    <location>
        <position position="72"/>
    </location>
    <ligand>
        <name>Na(+)</name>
        <dbReference type="ChEBI" id="CHEBI:29101"/>
        <note>structural</note>
    </ligand>
</feature>
<evidence type="ECO:0000256" key="10">
    <source>
        <dbReference type="HAMAP-Rule" id="MF_00454"/>
    </source>
</evidence>
<feature type="transmembrane region" description="Helical" evidence="10">
    <location>
        <begin position="92"/>
        <end position="113"/>
    </location>
</feature>
<evidence type="ECO:0000313" key="11">
    <source>
        <dbReference type="EMBL" id="MBA9027283.1"/>
    </source>
</evidence>
<feature type="binding site" evidence="10">
    <location>
        <position position="75"/>
    </location>
    <ligand>
        <name>Na(+)</name>
        <dbReference type="ChEBI" id="CHEBI:29101"/>
        <note>structural</note>
    </ligand>
</feature>
<keyword evidence="12" id="KW-1185">Reference proteome</keyword>
<feature type="transmembrane region" description="Helical" evidence="10">
    <location>
        <begin position="29"/>
        <end position="50"/>
    </location>
</feature>
<comment type="similarity">
    <text evidence="7 10">Belongs to the fluoride channel Fluc/FEX (TC 1.A.43) family.</text>
</comment>
<sequence length="128" mass="14008">MHLLAVLIGGFFGAVCRYGVGIGFPAQHGFPIGTFIINLFGCLFLGWFLTFIGQKKTIRPEVTSLIGTGFTGSFTTFSTFSVETIHLFQEGLFFLALLYVFASTILGLLFAYIGRKLALSHQQTGELL</sequence>
<dbReference type="EMBL" id="JACJHX010000007">
    <property type="protein sequence ID" value="MBA9027283.1"/>
    <property type="molecule type" value="Genomic_DNA"/>
</dbReference>
<comment type="function">
    <text evidence="9 10">Fluoride-specific ion channel. Important for reducing fluoride concentration in the cell, thus reducing its toxicity.</text>
</comment>
<evidence type="ECO:0000256" key="9">
    <source>
        <dbReference type="ARBA" id="ARBA00049940"/>
    </source>
</evidence>
<comment type="activity regulation">
    <text evidence="10">Na(+) is not transported, but it plays an essential structural role and its presence is essential for fluoride channel function.</text>
</comment>
<keyword evidence="5 10" id="KW-0472">Membrane</keyword>
<evidence type="ECO:0000313" key="12">
    <source>
        <dbReference type="Proteomes" id="UP000626697"/>
    </source>
</evidence>
<keyword evidence="2 10" id="KW-1003">Cell membrane</keyword>
<organism evidence="11 12">
    <name type="scientific">Peribacillus huizhouensis</name>
    <dbReference type="NCBI Taxonomy" id="1501239"/>
    <lineage>
        <taxon>Bacteria</taxon>
        <taxon>Bacillati</taxon>
        <taxon>Bacillota</taxon>
        <taxon>Bacilli</taxon>
        <taxon>Bacillales</taxon>
        <taxon>Bacillaceae</taxon>
        <taxon>Peribacillus</taxon>
    </lineage>
</organism>
<dbReference type="Proteomes" id="UP000626697">
    <property type="component" value="Unassembled WGS sequence"/>
</dbReference>
<keyword evidence="10" id="KW-0813">Transport</keyword>
<keyword evidence="3 10" id="KW-0812">Transmembrane</keyword>
<evidence type="ECO:0000256" key="6">
    <source>
        <dbReference type="ARBA" id="ARBA00023303"/>
    </source>
</evidence>
<dbReference type="Pfam" id="PF02537">
    <property type="entry name" value="CRCB"/>
    <property type="match status" value="1"/>
</dbReference>
<protein>
    <recommendedName>
        <fullName evidence="10">Fluoride-specific ion channel FluC</fullName>
    </recommendedName>
</protein>
<dbReference type="PANTHER" id="PTHR28259">
    <property type="entry name" value="FLUORIDE EXPORT PROTEIN 1-RELATED"/>
    <property type="match status" value="1"/>
</dbReference>
<dbReference type="HAMAP" id="MF_00454">
    <property type="entry name" value="FluC"/>
    <property type="match status" value="1"/>
</dbReference>
<evidence type="ECO:0000256" key="8">
    <source>
        <dbReference type="ARBA" id="ARBA00035585"/>
    </source>
</evidence>